<dbReference type="InterPro" id="IPR016187">
    <property type="entry name" value="CTDL_fold"/>
</dbReference>
<evidence type="ECO:0000313" key="4">
    <source>
        <dbReference type="Proteomes" id="UP000069935"/>
    </source>
</evidence>
<evidence type="ECO:0000313" key="3">
    <source>
        <dbReference type="EMBL" id="ALG73862.1"/>
    </source>
</evidence>
<dbReference type="AlphaFoldDB" id="A0AAC8W2L9"/>
<dbReference type="Proteomes" id="UP000069935">
    <property type="component" value="Chromosome 3"/>
</dbReference>
<dbReference type="PANTHER" id="PTHR23150:SF35">
    <property type="entry name" value="BLL6746 PROTEIN"/>
    <property type="match status" value="1"/>
</dbReference>
<feature type="region of interest" description="Disordered" evidence="1">
    <location>
        <begin position="319"/>
        <end position="339"/>
    </location>
</feature>
<organism evidence="3 4">
    <name type="scientific">Azospirillum thiophilum</name>
    <dbReference type="NCBI Taxonomy" id="528244"/>
    <lineage>
        <taxon>Bacteria</taxon>
        <taxon>Pseudomonadati</taxon>
        <taxon>Pseudomonadota</taxon>
        <taxon>Alphaproteobacteria</taxon>
        <taxon>Rhodospirillales</taxon>
        <taxon>Azospirillaceae</taxon>
        <taxon>Azospirillum</taxon>
    </lineage>
</organism>
<protein>
    <recommendedName>
        <fullName evidence="2">Sulfatase-modifying factor enzyme-like domain-containing protein</fullName>
    </recommendedName>
</protein>
<dbReference type="Pfam" id="PF03781">
    <property type="entry name" value="FGE-sulfatase"/>
    <property type="match status" value="1"/>
</dbReference>
<name>A0AAC8W2L9_9PROT</name>
<evidence type="ECO:0000259" key="2">
    <source>
        <dbReference type="Pfam" id="PF03781"/>
    </source>
</evidence>
<dbReference type="GO" id="GO:0120147">
    <property type="term" value="F:formylglycine-generating oxidase activity"/>
    <property type="evidence" value="ECO:0007669"/>
    <property type="project" value="TreeGrafter"/>
</dbReference>
<evidence type="ECO:0000256" key="1">
    <source>
        <dbReference type="SAM" id="MobiDB-lite"/>
    </source>
</evidence>
<dbReference type="SUPFAM" id="SSF56436">
    <property type="entry name" value="C-type lectin-like"/>
    <property type="match status" value="1"/>
</dbReference>
<keyword evidence="4" id="KW-1185">Reference proteome</keyword>
<reference evidence="3 4" key="2">
    <citation type="journal article" date="2016" name="Genome Announc.">
        <title>Complete Genome Sequence of a Strain of Azospirillum thiophilum Isolated from a Sulfide Spring.</title>
        <authorList>
            <person name="Fomenkov A."/>
            <person name="Vincze T."/>
            <person name="Grabovich M."/>
            <person name="Anton B.P."/>
            <person name="Dubinina G."/>
            <person name="Orlova M."/>
            <person name="Belousova E."/>
            <person name="Roberts R.J."/>
        </authorList>
    </citation>
    <scope>NUCLEOTIDE SEQUENCE [LARGE SCALE GENOMIC DNA]</scope>
    <source>
        <strain evidence="3 4">BV-S</strain>
    </source>
</reference>
<accession>A0AAC8W2L9</accession>
<dbReference type="EMBL" id="CP012403">
    <property type="protein sequence ID" value="ALG73862.1"/>
    <property type="molecule type" value="Genomic_DNA"/>
</dbReference>
<sequence>MTGWRSERLAAFQAWQTQPGAADPAGRSQAVLAATGNPIREVWDHPDAPVMVVVPPGSYLQGSPETEAGRFPEESPQRTVSLRQPFAIGKYPVTRGEYARFVEDSGYESNTVCRGYSGETELLARWHFSWRRPGFEQTNREPAVCIGWYDAQAYAGWLSRRTGQRYRLPSEAEWEYAARAGTRTARWWGEDPAAGCDAANGADRSARDRFTDWEVAACRDGALFTAPVGSYRPNGFGLYDMLGNVWQWVEDCAAGSYDGAPADGAARRDGDCGRRMMRGGSWHSNPRYVRSAIRRADEPGTGYAAYGIRVVRELSTTVGASPARSAGLDGGPAADTPRH</sequence>
<dbReference type="Gene3D" id="3.90.1580.10">
    <property type="entry name" value="paralog of FGE (formylglycine-generating enzyme)"/>
    <property type="match status" value="1"/>
</dbReference>
<dbReference type="InterPro" id="IPR051043">
    <property type="entry name" value="Sulfatase_Mod_Factor_Kinase"/>
</dbReference>
<feature type="domain" description="Sulfatase-modifying factor enzyme-like" evidence="2">
    <location>
        <begin position="48"/>
        <end position="312"/>
    </location>
</feature>
<proteinExistence type="predicted"/>
<gene>
    <name evidence="3" type="ORF">AL072_21475</name>
</gene>
<dbReference type="InterPro" id="IPR042095">
    <property type="entry name" value="SUMF_sf"/>
</dbReference>
<dbReference type="PANTHER" id="PTHR23150">
    <property type="entry name" value="SULFATASE MODIFYING FACTOR 1, 2"/>
    <property type="match status" value="1"/>
</dbReference>
<reference evidence="4" key="1">
    <citation type="submission" date="2015-12" db="EMBL/GenBank/DDBJ databases">
        <title>Complete Genome Sequence of Azospirillum thiophilum BV-S.</title>
        <authorList>
            <person name="Fomenkov A."/>
            <person name="Vincze T."/>
            <person name="Grabovich M."/>
            <person name="Dubinina G."/>
            <person name="Orlova M."/>
            <person name="Belousova E."/>
            <person name="Roberts R.J."/>
        </authorList>
    </citation>
    <scope>NUCLEOTIDE SEQUENCE [LARGE SCALE GENOMIC DNA]</scope>
    <source>
        <strain evidence="4">BV-S</strain>
    </source>
</reference>
<dbReference type="InterPro" id="IPR005532">
    <property type="entry name" value="SUMF_dom"/>
</dbReference>
<dbReference type="KEGG" id="ati:AL072_21475"/>